<dbReference type="PANTHER" id="PTHR31218">
    <property type="entry name" value="WAT1-RELATED PROTEIN"/>
    <property type="match status" value="1"/>
</dbReference>
<evidence type="ECO:0000256" key="5">
    <source>
        <dbReference type="ARBA" id="ARBA00023136"/>
    </source>
</evidence>
<evidence type="ECO:0000256" key="1">
    <source>
        <dbReference type="ARBA" id="ARBA00004141"/>
    </source>
</evidence>
<dbReference type="GO" id="GO:0022857">
    <property type="term" value="F:transmembrane transporter activity"/>
    <property type="evidence" value="ECO:0007669"/>
    <property type="project" value="InterPro"/>
</dbReference>
<comment type="subcellular location">
    <subcellularLocation>
        <location evidence="1 6">Membrane</location>
        <topology evidence="1 6">Multi-pass membrane protein</topology>
    </subcellularLocation>
</comment>
<keyword evidence="5 6" id="KW-0472">Membrane</keyword>
<feature type="domain" description="EamA" evidence="7">
    <location>
        <begin position="181"/>
        <end position="319"/>
    </location>
</feature>
<gene>
    <name evidence="8" type="ORF">HPP92_014605</name>
</gene>
<protein>
    <recommendedName>
        <fullName evidence="6">WAT1-related protein</fullName>
    </recommendedName>
</protein>
<evidence type="ECO:0000256" key="2">
    <source>
        <dbReference type="ARBA" id="ARBA00007635"/>
    </source>
</evidence>
<feature type="transmembrane region" description="Helical" evidence="6">
    <location>
        <begin position="243"/>
        <end position="264"/>
    </location>
</feature>
<dbReference type="Pfam" id="PF00892">
    <property type="entry name" value="EamA"/>
    <property type="match status" value="2"/>
</dbReference>
<feature type="domain" description="EamA" evidence="7">
    <location>
        <begin position="10"/>
        <end position="132"/>
    </location>
</feature>
<evidence type="ECO:0000256" key="6">
    <source>
        <dbReference type="RuleBase" id="RU363077"/>
    </source>
</evidence>
<comment type="caution">
    <text evidence="8">The sequence shown here is derived from an EMBL/GenBank/DDBJ whole genome shotgun (WGS) entry which is preliminary data.</text>
</comment>
<reference evidence="8 9" key="1">
    <citation type="journal article" date="2020" name="Nat. Food">
        <title>A phased Vanilla planifolia genome enables genetic improvement of flavour and production.</title>
        <authorList>
            <person name="Hasing T."/>
            <person name="Tang H."/>
            <person name="Brym M."/>
            <person name="Khazi F."/>
            <person name="Huang T."/>
            <person name="Chambers A.H."/>
        </authorList>
    </citation>
    <scope>NUCLEOTIDE SEQUENCE [LARGE SCALE GENOMIC DNA]</scope>
    <source>
        <tissue evidence="8">Leaf</tissue>
    </source>
</reference>
<dbReference type="Proteomes" id="UP000639772">
    <property type="component" value="Chromosome 7"/>
</dbReference>
<feature type="transmembrane region" description="Helical" evidence="6">
    <location>
        <begin position="7"/>
        <end position="27"/>
    </location>
</feature>
<feature type="transmembrane region" description="Helical" evidence="6">
    <location>
        <begin position="302"/>
        <end position="320"/>
    </location>
</feature>
<dbReference type="InterPro" id="IPR000620">
    <property type="entry name" value="EamA_dom"/>
</dbReference>
<dbReference type="InterPro" id="IPR037185">
    <property type="entry name" value="EmrE-like"/>
</dbReference>
<evidence type="ECO:0000259" key="7">
    <source>
        <dbReference type="Pfam" id="PF00892"/>
    </source>
</evidence>
<dbReference type="EMBL" id="JADCNM010000007">
    <property type="protein sequence ID" value="KAG0474919.1"/>
    <property type="molecule type" value="Genomic_DNA"/>
</dbReference>
<accession>A0A835QLR6</accession>
<dbReference type="OrthoDB" id="1728340at2759"/>
<feature type="transmembrane region" description="Helical" evidence="6">
    <location>
        <begin position="276"/>
        <end position="296"/>
    </location>
</feature>
<sequence>MSFLNACFPYLCMILVQLAYGGMNVLIKVAMQQGLSHHVFVAYRHILASAISGPLAYVLERKRRPPLSLRVLVKLFFLALFGVTMQQNIFFAGLRYISPTAAGAAGSLIPAFTYVLALLLRKEKLRLDTAKGRAKIFGTLTCVSGALVFTFWKGHLLRGFVKKPFIDLTHGKEVVKENWIKGSLLIIVSNVAFCSWIVFQGMVFEVYPARLSFNALMCFFTSLQSSVEALFFERNKSSWKLGWNINLLTVVYTGVVVSCVVYNLQIYCISEKGPLFSAIFSPLLLVLMGISSAVLYAERLHLGSLIGATIIVVGLYSVLWGKADGGGRREERGSRARKELQISVTQSPISNL</sequence>
<dbReference type="GO" id="GO:0016020">
    <property type="term" value="C:membrane"/>
    <property type="evidence" value="ECO:0007669"/>
    <property type="project" value="UniProtKB-SubCell"/>
</dbReference>
<feature type="transmembrane region" description="Helical" evidence="6">
    <location>
        <begin position="179"/>
        <end position="199"/>
    </location>
</feature>
<evidence type="ECO:0000313" key="9">
    <source>
        <dbReference type="Proteomes" id="UP000639772"/>
    </source>
</evidence>
<keyword evidence="4 6" id="KW-1133">Transmembrane helix</keyword>
<evidence type="ECO:0000313" key="8">
    <source>
        <dbReference type="EMBL" id="KAG0474919.1"/>
    </source>
</evidence>
<dbReference type="SUPFAM" id="SSF103481">
    <property type="entry name" value="Multidrug resistance efflux transporter EmrE"/>
    <property type="match status" value="2"/>
</dbReference>
<evidence type="ECO:0000256" key="3">
    <source>
        <dbReference type="ARBA" id="ARBA00022692"/>
    </source>
</evidence>
<evidence type="ECO:0000256" key="4">
    <source>
        <dbReference type="ARBA" id="ARBA00022989"/>
    </source>
</evidence>
<organism evidence="8 9">
    <name type="scientific">Vanilla planifolia</name>
    <name type="common">Vanilla</name>
    <dbReference type="NCBI Taxonomy" id="51239"/>
    <lineage>
        <taxon>Eukaryota</taxon>
        <taxon>Viridiplantae</taxon>
        <taxon>Streptophyta</taxon>
        <taxon>Embryophyta</taxon>
        <taxon>Tracheophyta</taxon>
        <taxon>Spermatophyta</taxon>
        <taxon>Magnoliopsida</taxon>
        <taxon>Liliopsida</taxon>
        <taxon>Asparagales</taxon>
        <taxon>Orchidaceae</taxon>
        <taxon>Vanilloideae</taxon>
        <taxon>Vanilleae</taxon>
        <taxon>Vanilla</taxon>
    </lineage>
</organism>
<comment type="similarity">
    <text evidence="2 6">Belongs to the drug/metabolite transporter (DMT) superfamily. Plant drug/metabolite exporter (P-DME) (TC 2.A.7.4) family.</text>
</comment>
<keyword evidence="3 6" id="KW-0812">Transmembrane</keyword>
<feature type="transmembrane region" description="Helical" evidence="6">
    <location>
        <begin position="39"/>
        <end position="59"/>
    </location>
</feature>
<feature type="transmembrane region" description="Helical" evidence="6">
    <location>
        <begin position="71"/>
        <end position="90"/>
    </location>
</feature>
<name>A0A835QLR6_VANPL</name>
<dbReference type="AlphaFoldDB" id="A0A835QLR6"/>
<feature type="transmembrane region" description="Helical" evidence="6">
    <location>
        <begin position="96"/>
        <end position="120"/>
    </location>
</feature>
<dbReference type="InterPro" id="IPR030184">
    <property type="entry name" value="WAT1-related"/>
</dbReference>
<proteinExistence type="inferred from homology"/>